<gene>
    <name evidence="2" type="ORF">NDEV_0834</name>
</gene>
<accession>A0A128A2N0</accession>
<keyword evidence="3" id="KW-1185">Reference proteome</keyword>
<dbReference type="PANTHER" id="PTHR34293">
    <property type="entry name" value="HTH-TYPE TRANSCRIPTIONAL REGULATOR TRMBL2"/>
    <property type="match status" value="1"/>
</dbReference>
<feature type="domain" description="Transcription regulator TrmB N-terminal" evidence="1">
    <location>
        <begin position="11"/>
        <end position="78"/>
    </location>
</feature>
<dbReference type="PANTHER" id="PTHR34293:SF1">
    <property type="entry name" value="HTH-TYPE TRANSCRIPTIONAL REGULATOR TRMBL2"/>
    <property type="match status" value="1"/>
</dbReference>
<dbReference type="SUPFAM" id="SSF46785">
    <property type="entry name" value="Winged helix' DNA-binding domain"/>
    <property type="match status" value="1"/>
</dbReference>
<evidence type="ECO:0000313" key="3">
    <source>
        <dbReference type="Proteomes" id="UP000196239"/>
    </source>
</evidence>
<evidence type="ECO:0000259" key="1">
    <source>
        <dbReference type="Pfam" id="PF01978"/>
    </source>
</evidence>
<dbReference type="Gene3D" id="1.10.10.10">
    <property type="entry name" value="Winged helix-like DNA-binding domain superfamily/Winged helix DNA-binding domain"/>
    <property type="match status" value="1"/>
</dbReference>
<name>A0A128A2N0_9ARCH</name>
<dbReference type="InterPro" id="IPR002831">
    <property type="entry name" value="Tscrpt_reg_TrmB_N"/>
</dbReference>
<dbReference type="Pfam" id="PF01978">
    <property type="entry name" value="TrmB"/>
    <property type="match status" value="1"/>
</dbReference>
<reference evidence="3" key="1">
    <citation type="submission" date="2015-10" db="EMBL/GenBank/DDBJ databases">
        <authorList>
            <person name="Lehtovirta-Morley L.E."/>
            <person name="Vieille C."/>
        </authorList>
    </citation>
    <scope>NUCLEOTIDE SEQUENCE [LARGE SCALE GENOMIC DNA]</scope>
</reference>
<evidence type="ECO:0000313" key="2">
    <source>
        <dbReference type="EMBL" id="CUR51599.1"/>
    </source>
</evidence>
<sequence length="398" mass="44273">MVKGQDLAVSLEEFGLSKYEAQAYVTLITKGTISAGELAYYSNLPRTKVYPTLLKLERKKIAIISKSKPIMCTAIAPEDAFDEIIQEQINRVNAMNSLITKLKQLSEDSKKARGSEEQRYFHLSANYVFKQLQTMIEGSKTSIHVVIDSWGLNLLSQCKEALLHTLRKDIDIKMVIPPSLVGSETFHGLPAGIKIKTSDIAQNIFSFDDSEILMINSNNGKGAIFHSNDVLGTNQVKSFDQIWKNGIKISNLGDMTKSDAQEALKAIQVITQNGLGYVLNSMINSKNKAVDILNFLNKNGIDLESKTLDEIISLVDSTLDITCSGHLRYEPNANHFVIESKLNSGHSIPWALLLEGYLNKKGIKTKMIYNDHVHSGERIHIKVDSKISMTSQAIENKS</sequence>
<organism evidence="2 3">
    <name type="scientific">Nitrosotalea devaniterrae</name>
    <dbReference type="NCBI Taxonomy" id="1078905"/>
    <lineage>
        <taxon>Archaea</taxon>
        <taxon>Nitrososphaerota</taxon>
        <taxon>Nitrososphaeria</taxon>
        <taxon>Nitrosotaleales</taxon>
        <taxon>Nitrosotaleaceae</taxon>
        <taxon>Nitrosotalea</taxon>
    </lineage>
</organism>
<dbReference type="InterPro" id="IPR036388">
    <property type="entry name" value="WH-like_DNA-bd_sf"/>
</dbReference>
<dbReference type="InterPro" id="IPR051797">
    <property type="entry name" value="TrmB-like"/>
</dbReference>
<dbReference type="KEGG" id="ndv:NDEV_0834"/>
<protein>
    <submittedName>
        <fullName evidence="2">Transcriptional regulator, TrmB</fullName>
    </submittedName>
</protein>
<dbReference type="Proteomes" id="UP000196239">
    <property type="component" value="Chromosome 1"/>
</dbReference>
<dbReference type="InterPro" id="IPR036390">
    <property type="entry name" value="WH_DNA-bd_sf"/>
</dbReference>
<dbReference type="EMBL" id="LN890280">
    <property type="protein sequence ID" value="CUR51599.1"/>
    <property type="molecule type" value="Genomic_DNA"/>
</dbReference>
<proteinExistence type="predicted"/>
<dbReference type="AlphaFoldDB" id="A0A128A2N0"/>